<dbReference type="InterPro" id="IPR000477">
    <property type="entry name" value="RT_dom"/>
</dbReference>
<evidence type="ECO:0000313" key="2">
    <source>
        <dbReference type="RefSeq" id="XP_016483150.1"/>
    </source>
</evidence>
<dbReference type="PaxDb" id="4097-A0A1S4B2I2"/>
<dbReference type="OrthoDB" id="1411964at2759"/>
<evidence type="ECO:0000259" key="1">
    <source>
        <dbReference type="Pfam" id="PF00078"/>
    </source>
</evidence>
<accession>A0A1S4B2I2</accession>
<organism evidence="2">
    <name type="scientific">Nicotiana tabacum</name>
    <name type="common">Common tobacco</name>
    <dbReference type="NCBI Taxonomy" id="4097"/>
    <lineage>
        <taxon>Eukaryota</taxon>
        <taxon>Viridiplantae</taxon>
        <taxon>Streptophyta</taxon>
        <taxon>Embryophyta</taxon>
        <taxon>Tracheophyta</taxon>
        <taxon>Spermatophyta</taxon>
        <taxon>Magnoliopsida</taxon>
        <taxon>eudicotyledons</taxon>
        <taxon>Gunneridae</taxon>
        <taxon>Pentapetalae</taxon>
        <taxon>asterids</taxon>
        <taxon>lamiids</taxon>
        <taxon>Solanales</taxon>
        <taxon>Solanaceae</taxon>
        <taxon>Nicotianoideae</taxon>
        <taxon>Nicotianeae</taxon>
        <taxon>Nicotiana</taxon>
    </lineage>
</organism>
<dbReference type="PANTHER" id="PTHR31635">
    <property type="entry name" value="REVERSE TRANSCRIPTASE DOMAIN-CONTAINING PROTEIN-RELATED"/>
    <property type="match status" value="1"/>
</dbReference>
<sequence length="202" mass="23337">MRGKKPYMILKIDQEKDFDTSEWSFIRDTLHAFNFLTGLISLILSRVSSSSISILVNGDQTPPFKPSRGIRQRDPLSPYLFVMCMERLSRLIDEVVQIKEWCPIRNSRSIILRLRDMVVKHRYRETNKVVDLMANEGAKKDFFGRTTIVTVPPVFANKAFWADILGIIFSRKILDCNINSVEQNLGGTSYTLKTMYLFPFSC</sequence>
<dbReference type="AlphaFoldDB" id="A0A1S4B2I2"/>
<reference evidence="2" key="1">
    <citation type="submission" date="2025-08" db="UniProtKB">
        <authorList>
            <consortium name="RefSeq"/>
        </authorList>
    </citation>
    <scope>IDENTIFICATION</scope>
</reference>
<name>A0A1S4B2I2_TOBAC</name>
<gene>
    <name evidence="2" type="primary">LOC107803870</name>
</gene>
<proteinExistence type="predicted"/>
<protein>
    <recommendedName>
        <fullName evidence="1">Reverse transcriptase domain-containing protein</fullName>
    </recommendedName>
</protein>
<dbReference type="STRING" id="4097.A0A1S4B2I2"/>
<feature type="domain" description="Reverse transcriptase" evidence="1">
    <location>
        <begin position="4"/>
        <end position="95"/>
    </location>
</feature>
<dbReference type="PANTHER" id="PTHR31635:SF196">
    <property type="entry name" value="REVERSE TRANSCRIPTASE DOMAIN-CONTAINING PROTEIN-RELATED"/>
    <property type="match status" value="1"/>
</dbReference>
<dbReference type="KEGG" id="nta:107803870"/>
<dbReference type="Pfam" id="PF00078">
    <property type="entry name" value="RVT_1"/>
    <property type="match status" value="1"/>
</dbReference>
<dbReference type="RefSeq" id="XP_016483150.1">
    <property type="nucleotide sequence ID" value="XM_016627664.1"/>
</dbReference>